<dbReference type="InterPro" id="IPR000534">
    <property type="entry name" value="Semialdehyde_DH_NAD-bd"/>
</dbReference>
<evidence type="ECO:0000256" key="5">
    <source>
        <dbReference type="ARBA" id="ARBA00023002"/>
    </source>
</evidence>
<reference evidence="10 11" key="1">
    <citation type="journal article" name="Front. Microbiol.">
        <title>Sugar Metabolism of the First Thermophilic Planctomycete Thermogutta terrifontis: Comparative Genomic and Transcriptomic Approaches.</title>
        <authorList>
            <person name="Elcheninov A.G."/>
            <person name="Menzel P."/>
            <person name="Gudbergsdottir S.R."/>
            <person name="Slesarev A.I."/>
            <person name="Kadnikov V.V."/>
            <person name="Krogh A."/>
            <person name="Bonch-Osmolovskaya E.A."/>
            <person name="Peng X."/>
            <person name="Kublanov I.V."/>
        </authorList>
    </citation>
    <scope>NUCLEOTIDE SEQUENCE [LARGE SCALE GENOMIC DNA]</scope>
    <source>
        <strain evidence="10 11">R1</strain>
    </source>
</reference>
<evidence type="ECO:0000256" key="8">
    <source>
        <dbReference type="PROSITE-ProRule" id="PRU10010"/>
    </source>
</evidence>
<dbReference type="PANTHER" id="PTHR32338">
    <property type="entry name" value="N-ACETYL-GAMMA-GLUTAMYL-PHOSPHATE REDUCTASE, CHLOROPLASTIC-RELATED-RELATED"/>
    <property type="match status" value="1"/>
</dbReference>
<comment type="catalytic activity">
    <reaction evidence="6 7">
        <text>N-acetyl-L-glutamate 5-semialdehyde + phosphate + NADP(+) = N-acetyl-L-glutamyl 5-phosphate + NADPH + H(+)</text>
        <dbReference type="Rhea" id="RHEA:21588"/>
        <dbReference type="ChEBI" id="CHEBI:15378"/>
        <dbReference type="ChEBI" id="CHEBI:29123"/>
        <dbReference type="ChEBI" id="CHEBI:43474"/>
        <dbReference type="ChEBI" id="CHEBI:57783"/>
        <dbReference type="ChEBI" id="CHEBI:57936"/>
        <dbReference type="ChEBI" id="CHEBI:58349"/>
        <dbReference type="EC" id="1.2.1.38"/>
    </reaction>
</comment>
<evidence type="ECO:0000313" key="10">
    <source>
        <dbReference type="EMBL" id="ASV77054.1"/>
    </source>
</evidence>
<feature type="active site" evidence="7 8">
    <location>
        <position position="151"/>
    </location>
</feature>
<dbReference type="SUPFAM" id="SSF55347">
    <property type="entry name" value="Glyceraldehyde-3-phosphate dehydrogenase-like, C-terminal domain"/>
    <property type="match status" value="1"/>
</dbReference>
<evidence type="ECO:0000313" key="11">
    <source>
        <dbReference type="Proteomes" id="UP000215086"/>
    </source>
</evidence>
<comment type="subcellular location">
    <subcellularLocation>
        <location evidence="7">Cytoplasm</location>
    </subcellularLocation>
</comment>
<evidence type="ECO:0000259" key="9">
    <source>
        <dbReference type="SMART" id="SM00859"/>
    </source>
</evidence>
<dbReference type="GO" id="GO:0003942">
    <property type="term" value="F:N-acetyl-gamma-glutamyl-phosphate reductase activity"/>
    <property type="evidence" value="ECO:0007669"/>
    <property type="project" value="UniProtKB-UniRule"/>
</dbReference>
<dbReference type="InterPro" id="IPR000706">
    <property type="entry name" value="AGPR_type-1"/>
</dbReference>
<evidence type="ECO:0000256" key="6">
    <source>
        <dbReference type="ARBA" id="ARBA00050557"/>
    </source>
</evidence>
<dbReference type="CDD" id="cd23934">
    <property type="entry name" value="AGPR_1_C"/>
    <property type="match status" value="1"/>
</dbReference>
<keyword evidence="4 7" id="KW-0521">NADP</keyword>
<dbReference type="InterPro" id="IPR050085">
    <property type="entry name" value="AGPR"/>
</dbReference>
<gene>
    <name evidence="7" type="primary">argC</name>
    <name evidence="10" type="ORF">THTE_4453</name>
</gene>
<evidence type="ECO:0000256" key="7">
    <source>
        <dbReference type="HAMAP-Rule" id="MF_00150"/>
    </source>
</evidence>
<dbReference type="InterPro" id="IPR058924">
    <property type="entry name" value="AGPR_dimerisation_dom"/>
</dbReference>
<dbReference type="KEGG" id="ttf:THTE_4453"/>
<dbReference type="FunFam" id="3.30.360.10:FF:000014">
    <property type="entry name" value="N-acetyl-gamma-glutamyl-phosphate reductase"/>
    <property type="match status" value="1"/>
</dbReference>
<dbReference type="InterPro" id="IPR023013">
    <property type="entry name" value="AGPR_AS"/>
</dbReference>
<dbReference type="Gene3D" id="3.30.360.10">
    <property type="entry name" value="Dihydrodipicolinate Reductase, domain 2"/>
    <property type="match status" value="1"/>
</dbReference>
<dbReference type="GO" id="GO:0006526">
    <property type="term" value="P:L-arginine biosynthetic process"/>
    <property type="evidence" value="ECO:0007669"/>
    <property type="project" value="UniProtKB-UniRule"/>
</dbReference>
<dbReference type="SMART" id="SM00859">
    <property type="entry name" value="Semialdhyde_dh"/>
    <property type="match status" value="1"/>
</dbReference>
<dbReference type="GO" id="GO:0051287">
    <property type="term" value="F:NAD binding"/>
    <property type="evidence" value="ECO:0007669"/>
    <property type="project" value="InterPro"/>
</dbReference>
<dbReference type="PANTHER" id="PTHR32338:SF10">
    <property type="entry name" value="N-ACETYL-GAMMA-GLUTAMYL-PHOSPHATE REDUCTASE, CHLOROPLASTIC-RELATED"/>
    <property type="match status" value="1"/>
</dbReference>
<protein>
    <recommendedName>
        <fullName evidence="7">N-acetyl-gamma-glutamyl-phosphate reductase</fullName>
        <shortName evidence="7">AGPR</shortName>
        <ecNumber evidence="7">1.2.1.38</ecNumber>
    </recommendedName>
    <alternativeName>
        <fullName evidence="7">N-acetyl-glutamate semialdehyde dehydrogenase</fullName>
        <shortName evidence="7">NAGSA dehydrogenase</shortName>
    </alternativeName>
</protein>
<dbReference type="SUPFAM" id="SSF51735">
    <property type="entry name" value="NAD(P)-binding Rossmann-fold domains"/>
    <property type="match status" value="1"/>
</dbReference>
<proteinExistence type="inferred from homology"/>
<evidence type="ECO:0000256" key="3">
    <source>
        <dbReference type="ARBA" id="ARBA00022605"/>
    </source>
</evidence>
<dbReference type="PROSITE" id="PS01224">
    <property type="entry name" value="ARGC"/>
    <property type="match status" value="1"/>
</dbReference>
<dbReference type="Pfam" id="PF01118">
    <property type="entry name" value="Semialdhyde_dh"/>
    <property type="match status" value="1"/>
</dbReference>
<dbReference type="UniPathway" id="UPA00068">
    <property type="reaction ID" value="UER00108"/>
</dbReference>
<dbReference type="HAMAP" id="MF_00150">
    <property type="entry name" value="ArgC_type1"/>
    <property type="match status" value="1"/>
</dbReference>
<dbReference type="Proteomes" id="UP000215086">
    <property type="component" value="Chromosome"/>
</dbReference>
<evidence type="ECO:0000256" key="2">
    <source>
        <dbReference type="ARBA" id="ARBA00022571"/>
    </source>
</evidence>
<dbReference type="GO" id="GO:0005737">
    <property type="term" value="C:cytoplasm"/>
    <property type="evidence" value="ECO:0007669"/>
    <property type="project" value="UniProtKB-SubCell"/>
</dbReference>
<dbReference type="Pfam" id="PF22698">
    <property type="entry name" value="Semialdhyde_dhC_1"/>
    <property type="match status" value="1"/>
</dbReference>
<name>A0A286RM58_9BACT</name>
<keyword evidence="5 7" id="KW-0560">Oxidoreductase</keyword>
<feature type="domain" description="Semialdehyde dehydrogenase NAD-binding" evidence="9">
    <location>
        <begin position="4"/>
        <end position="143"/>
    </location>
</feature>
<dbReference type="OrthoDB" id="9801289at2"/>
<comment type="function">
    <text evidence="7">Catalyzes the NADPH-dependent reduction of N-acetyl-5-glutamyl phosphate to yield N-acetyl-L-glutamate 5-semialdehyde.</text>
</comment>
<sequence length="337" mass="36688">MAIRVAILGATGYTAVELIKILLRHPEVTITALTSRQEGNAPIASVHPTLVGRISANLENLTPAEVAARAECVFSCLPHCASAEVIPELLKAGCRVVDFSADYRLNSPQVYEEWYGHRHPDPERLGKVPYGLPELFREEIRGASLVANPGCYPTSVILALAPLLKAGLIEPRDIIVDSKSGVSGAGRTPKLTTHFPECNESLSAYNVGRHRHQPEIEQVLGQVAGSTVEVVFTPHLVPMDRGILTTTYSRPTRQVSEDEVLDCLESFYQNEPFVQVVDHLPATKDTAGTNFCHITARIVRDRIVTVSCLDNLVKGASGAAVQNFNLMYGFPETTALL</sequence>
<keyword evidence="3 7" id="KW-0028">Amino-acid biosynthesis</keyword>
<dbReference type="NCBIfam" id="TIGR01850">
    <property type="entry name" value="argC"/>
    <property type="match status" value="1"/>
</dbReference>
<comment type="pathway">
    <text evidence="1 7">Amino-acid biosynthesis; L-arginine biosynthesis; N(2)-acetyl-L-ornithine from L-glutamate: step 3/4.</text>
</comment>
<dbReference type="EC" id="1.2.1.38" evidence="7"/>
<accession>A0A286RM58</accession>
<keyword evidence="11" id="KW-1185">Reference proteome</keyword>
<keyword evidence="7" id="KW-0963">Cytoplasm</keyword>
<evidence type="ECO:0000256" key="4">
    <source>
        <dbReference type="ARBA" id="ARBA00022857"/>
    </source>
</evidence>
<organism evidence="10 11">
    <name type="scientific">Thermogutta terrifontis</name>
    <dbReference type="NCBI Taxonomy" id="1331910"/>
    <lineage>
        <taxon>Bacteria</taxon>
        <taxon>Pseudomonadati</taxon>
        <taxon>Planctomycetota</taxon>
        <taxon>Planctomycetia</taxon>
        <taxon>Pirellulales</taxon>
        <taxon>Thermoguttaceae</taxon>
        <taxon>Thermogutta</taxon>
    </lineage>
</organism>
<comment type="similarity">
    <text evidence="7">Belongs to the NAGSA dehydrogenase family. Type 1 subfamily.</text>
</comment>
<dbReference type="InterPro" id="IPR036291">
    <property type="entry name" value="NAD(P)-bd_dom_sf"/>
</dbReference>
<keyword evidence="2 7" id="KW-0055">Arginine biosynthesis</keyword>
<dbReference type="CDD" id="cd17895">
    <property type="entry name" value="AGPR_1_N"/>
    <property type="match status" value="1"/>
</dbReference>
<dbReference type="RefSeq" id="WP_095416671.1">
    <property type="nucleotide sequence ID" value="NZ_CP018477.1"/>
</dbReference>
<dbReference type="Gene3D" id="3.40.50.720">
    <property type="entry name" value="NAD(P)-binding Rossmann-like Domain"/>
    <property type="match status" value="1"/>
</dbReference>
<dbReference type="AlphaFoldDB" id="A0A286RM58"/>
<dbReference type="GO" id="GO:0070401">
    <property type="term" value="F:NADP+ binding"/>
    <property type="evidence" value="ECO:0007669"/>
    <property type="project" value="InterPro"/>
</dbReference>
<evidence type="ECO:0000256" key="1">
    <source>
        <dbReference type="ARBA" id="ARBA00004862"/>
    </source>
</evidence>
<dbReference type="EMBL" id="CP018477">
    <property type="protein sequence ID" value="ASV77054.1"/>
    <property type="molecule type" value="Genomic_DNA"/>
</dbReference>